<feature type="compositionally biased region" description="Low complexity" evidence="1">
    <location>
        <begin position="1"/>
        <end position="23"/>
    </location>
</feature>
<sequence>MRKPATTTSPSATSSMAAAITTTLPSSTRRYGTHLHHPRQPQTYKPQEPEIHRGTHLHHLHYSIASPLQSFGSLLLPHYSTSSCLPTHNATKDST</sequence>
<evidence type="ECO:0000313" key="2">
    <source>
        <dbReference type="EMBL" id="BAT96408.1"/>
    </source>
</evidence>
<evidence type="ECO:0000256" key="1">
    <source>
        <dbReference type="SAM" id="MobiDB-lite"/>
    </source>
</evidence>
<accession>A0A0S3SUA4</accession>
<dbReference type="EMBL" id="AP015041">
    <property type="protein sequence ID" value="BAT96408.1"/>
    <property type="molecule type" value="Genomic_DNA"/>
</dbReference>
<keyword evidence="3" id="KW-1185">Reference proteome</keyword>
<name>A0A0S3SUA4_PHAAN</name>
<proteinExistence type="predicted"/>
<dbReference type="Proteomes" id="UP000291084">
    <property type="component" value="Chromosome 8"/>
</dbReference>
<reference evidence="2 3" key="1">
    <citation type="journal article" date="2015" name="Sci. Rep.">
        <title>The power of single molecule real-time sequencing technology in the de novo assembly of a eukaryotic genome.</title>
        <authorList>
            <person name="Sakai H."/>
            <person name="Naito K."/>
            <person name="Ogiso-Tanaka E."/>
            <person name="Takahashi Y."/>
            <person name="Iseki K."/>
            <person name="Muto C."/>
            <person name="Satou K."/>
            <person name="Teruya K."/>
            <person name="Shiroma A."/>
            <person name="Shimoji M."/>
            <person name="Hirano T."/>
            <person name="Itoh T."/>
            <person name="Kaga A."/>
            <person name="Tomooka N."/>
        </authorList>
    </citation>
    <scope>NUCLEOTIDE SEQUENCE [LARGE SCALE GENOMIC DNA]</scope>
    <source>
        <strain evidence="3">cv. Shumari</strain>
    </source>
</reference>
<organism evidence="2 3">
    <name type="scientific">Vigna angularis var. angularis</name>
    <dbReference type="NCBI Taxonomy" id="157739"/>
    <lineage>
        <taxon>Eukaryota</taxon>
        <taxon>Viridiplantae</taxon>
        <taxon>Streptophyta</taxon>
        <taxon>Embryophyta</taxon>
        <taxon>Tracheophyta</taxon>
        <taxon>Spermatophyta</taxon>
        <taxon>Magnoliopsida</taxon>
        <taxon>eudicotyledons</taxon>
        <taxon>Gunneridae</taxon>
        <taxon>Pentapetalae</taxon>
        <taxon>rosids</taxon>
        <taxon>fabids</taxon>
        <taxon>Fabales</taxon>
        <taxon>Fabaceae</taxon>
        <taxon>Papilionoideae</taxon>
        <taxon>50 kb inversion clade</taxon>
        <taxon>NPAAA clade</taxon>
        <taxon>indigoferoid/millettioid clade</taxon>
        <taxon>Phaseoleae</taxon>
        <taxon>Vigna</taxon>
    </lineage>
</organism>
<evidence type="ECO:0000313" key="3">
    <source>
        <dbReference type="Proteomes" id="UP000291084"/>
    </source>
</evidence>
<protein>
    <submittedName>
        <fullName evidence="2">Uncharacterized protein</fullName>
    </submittedName>
</protein>
<feature type="region of interest" description="Disordered" evidence="1">
    <location>
        <begin position="1"/>
        <end position="50"/>
    </location>
</feature>
<dbReference type="AlphaFoldDB" id="A0A0S3SUA4"/>
<gene>
    <name evidence="2" type="primary">Vigan.08G334400</name>
    <name evidence="2" type="ORF">VIGAN_08334400</name>
</gene>